<dbReference type="InterPro" id="IPR011991">
    <property type="entry name" value="ArsR-like_HTH"/>
</dbReference>
<dbReference type="Pfam" id="PF09339">
    <property type="entry name" value="HTH_IclR"/>
    <property type="match status" value="1"/>
</dbReference>
<dbReference type="InterPro" id="IPR036388">
    <property type="entry name" value="WH-like_DNA-bd_sf"/>
</dbReference>
<sequence length="179" mass="20475">MAKELNTKIQSQIVDYLEQRTEQSSITEISRDLDIGRNTVAKYLELLKYQGLVEQRSIGQAKLWSLTHTPFNSEKYGISIRDKKGRHIYSYGAKALSKFGFNEDTFRGKTTSEALGEDYLDVDKKASESIKTKEPTVSHKIYKTSKHSSQVTQYFFPNFNEKNRVTGTISFAVVSEIKE</sequence>
<dbReference type="InterPro" id="IPR036390">
    <property type="entry name" value="WH_DNA-bd_sf"/>
</dbReference>
<reference evidence="2 3" key="1">
    <citation type="submission" date="2016-08" db="EMBL/GenBank/DDBJ databases">
        <title>New Insights into Marine Group III Euryarchaeota, from dark to light.</title>
        <authorList>
            <person name="Haro-Moreno J.M."/>
            <person name="Rodriguez-Valera F."/>
            <person name="Lopez-Garcia P."/>
            <person name="Moreira D."/>
            <person name="Martin-Cuadrado A.B."/>
        </authorList>
    </citation>
    <scope>NUCLEOTIDE SEQUENCE [LARGE SCALE GENOMIC DNA]</scope>
    <source>
        <strain evidence="2">CG-Epi6</strain>
    </source>
</reference>
<evidence type="ECO:0000259" key="1">
    <source>
        <dbReference type="Pfam" id="PF09339"/>
    </source>
</evidence>
<dbReference type="Gene3D" id="1.10.10.10">
    <property type="entry name" value="Winged helix-like DNA-binding domain superfamily/Winged helix DNA-binding domain"/>
    <property type="match status" value="1"/>
</dbReference>
<dbReference type="SUPFAM" id="SSF46785">
    <property type="entry name" value="Winged helix' DNA-binding domain"/>
    <property type="match status" value="1"/>
</dbReference>
<feature type="domain" description="HTH iclR-type" evidence="1">
    <location>
        <begin position="12"/>
        <end position="56"/>
    </location>
</feature>
<evidence type="ECO:0000313" key="2">
    <source>
        <dbReference type="EMBL" id="OIR12259.1"/>
    </source>
</evidence>
<dbReference type="CDD" id="cd00090">
    <property type="entry name" value="HTH_ARSR"/>
    <property type="match status" value="1"/>
</dbReference>
<dbReference type="AlphaFoldDB" id="A0A1J5SWB8"/>
<dbReference type="GO" id="GO:0003677">
    <property type="term" value="F:DNA binding"/>
    <property type="evidence" value="ECO:0007669"/>
    <property type="project" value="InterPro"/>
</dbReference>
<proteinExistence type="predicted"/>
<dbReference type="GO" id="GO:0006355">
    <property type="term" value="P:regulation of DNA-templated transcription"/>
    <property type="evidence" value="ECO:0007669"/>
    <property type="project" value="InterPro"/>
</dbReference>
<protein>
    <recommendedName>
        <fullName evidence="1">HTH iclR-type domain-containing protein</fullName>
    </recommendedName>
</protein>
<dbReference type="Proteomes" id="UP000183403">
    <property type="component" value="Unassembled WGS sequence"/>
</dbReference>
<name>A0A1J5SWB8_9ARCH</name>
<gene>
    <name evidence="2" type="ORF">BEU03_02350</name>
</gene>
<accession>A0A1J5SWB8</accession>
<comment type="caution">
    <text evidence="2">The sequence shown here is derived from an EMBL/GenBank/DDBJ whole genome shotgun (WGS) entry which is preliminary data.</text>
</comment>
<evidence type="ECO:0000313" key="3">
    <source>
        <dbReference type="Proteomes" id="UP000183403"/>
    </source>
</evidence>
<dbReference type="InterPro" id="IPR005471">
    <property type="entry name" value="Tscrpt_reg_IclR_N"/>
</dbReference>
<organism evidence="2 3">
    <name type="scientific">Marine Group III euryarchaeote CG-Epi6</name>
    <dbReference type="NCBI Taxonomy" id="1889000"/>
    <lineage>
        <taxon>Archaea</taxon>
        <taxon>Methanobacteriati</taxon>
        <taxon>Thermoplasmatota</taxon>
        <taxon>Thermoplasmata</taxon>
        <taxon>Candidatus Thermoprofundales</taxon>
    </lineage>
</organism>
<dbReference type="EMBL" id="MIYV01000014">
    <property type="protein sequence ID" value="OIR12259.1"/>
    <property type="molecule type" value="Genomic_DNA"/>
</dbReference>